<dbReference type="InterPro" id="IPR003715">
    <property type="entry name" value="Poly_export_N"/>
</dbReference>
<keyword evidence="10" id="KW-0626">Porin</keyword>
<evidence type="ECO:0000313" key="17">
    <source>
        <dbReference type="EMBL" id="QCX39333.1"/>
    </source>
</evidence>
<dbReference type="InterPro" id="IPR054765">
    <property type="entry name" value="SLBB_dom"/>
</dbReference>
<keyword evidence="7" id="KW-0732">Signal</keyword>
<dbReference type="Gene3D" id="3.10.560.10">
    <property type="entry name" value="Outer membrane lipoprotein wza domain like"/>
    <property type="match status" value="1"/>
</dbReference>
<evidence type="ECO:0000256" key="12">
    <source>
        <dbReference type="ARBA" id="ARBA00023139"/>
    </source>
</evidence>
<sequence>MTKKIKLPILKKSILAVSLAILTYSCGSRQDIVYFQDVDLAAISKPIENYSPIIKPDDALTITVSSLDVQGVRPFNLSSVTYNDNEGGMGRAILQSYLVDSNGNIDFPVLGTLKLAGLNRIQATAMIKDMLKEYLTDAIVIIRNVNFKISVLGEVRNPGVYTIQNDRITILEALAMAGDLTIQAERHNVLVVREEGNKKTYNRINLTSEEIFNSPMYYLTQNDVIYVTPNNSVVRGATIGPSTGTTLSAISILLTAAAIVVSITK</sequence>
<keyword evidence="3" id="KW-0813">Transport</keyword>
<dbReference type="Pfam" id="PF22461">
    <property type="entry name" value="SLBB_2"/>
    <property type="match status" value="1"/>
</dbReference>
<evidence type="ECO:0000256" key="14">
    <source>
        <dbReference type="ARBA" id="ARBA00023288"/>
    </source>
</evidence>
<evidence type="ECO:0000256" key="9">
    <source>
        <dbReference type="ARBA" id="ARBA00023065"/>
    </source>
</evidence>
<proteinExistence type="inferred from homology"/>
<feature type="domain" description="SLBB" evidence="16">
    <location>
        <begin position="148"/>
        <end position="227"/>
    </location>
</feature>
<dbReference type="OrthoDB" id="662756at2"/>
<accession>A0A5B7TVJ8</accession>
<keyword evidence="6" id="KW-0812">Transmembrane</keyword>
<dbReference type="GO" id="GO:0015159">
    <property type="term" value="F:polysaccharide transmembrane transporter activity"/>
    <property type="evidence" value="ECO:0007669"/>
    <property type="project" value="InterPro"/>
</dbReference>
<evidence type="ECO:0000256" key="5">
    <source>
        <dbReference type="ARBA" id="ARBA00022597"/>
    </source>
</evidence>
<dbReference type="GO" id="GO:0046930">
    <property type="term" value="C:pore complex"/>
    <property type="evidence" value="ECO:0007669"/>
    <property type="project" value="UniProtKB-KW"/>
</dbReference>
<evidence type="ECO:0000256" key="3">
    <source>
        <dbReference type="ARBA" id="ARBA00022448"/>
    </source>
</evidence>
<comment type="similarity">
    <text evidence="2">Belongs to the BexD/CtrA/VexA family.</text>
</comment>
<evidence type="ECO:0000256" key="1">
    <source>
        <dbReference type="ARBA" id="ARBA00004571"/>
    </source>
</evidence>
<keyword evidence="18" id="KW-1185">Reference proteome</keyword>
<dbReference type="GO" id="GO:0006811">
    <property type="term" value="P:monoatomic ion transport"/>
    <property type="evidence" value="ECO:0007669"/>
    <property type="project" value="UniProtKB-KW"/>
</dbReference>
<evidence type="ECO:0000259" key="15">
    <source>
        <dbReference type="Pfam" id="PF02563"/>
    </source>
</evidence>
<keyword evidence="14" id="KW-0449">Lipoprotein</keyword>
<dbReference type="AlphaFoldDB" id="A0A5B7TVJ8"/>
<protein>
    <submittedName>
        <fullName evidence="17">Polysaccharide export protein</fullName>
    </submittedName>
</protein>
<evidence type="ECO:0000256" key="13">
    <source>
        <dbReference type="ARBA" id="ARBA00023237"/>
    </source>
</evidence>
<keyword evidence="5" id="KW-0762">Sugar transport</keyword>
<dbReference type="KEGG" id="fbe:FF125_13125"/>
<dbReference type="GO" id="GO:0015288">
    <property type="term" value="F:porin activity"/>
    <property type="evidence" value="ECO:0007669"/>
    <property type="project" value="UniProtKB-KW"/>
</dbReference>
<evidence type="ECO:0000256" key="10">
    <source>
        <dbReference type="ARBA" id="ARBA00023114"/>
    </source>
</evidence>
<dbReference type="PROSITE" id="PS51257">
    <property type="entry name" value="PROKAR_LIPOPROTEIN"/>
    <property type="match status" value="1"/>
</dbReference>
<evidence type="ECO:0000256" key="2">
    <source>
        <dbReference type="ARBA" id="ARBA00009450"/>
    </source>
</evidence>
<dbReference type="Proteomes" id="UP000306229">
    <property type="component" value="Chromosome"/>
</dbReference>
<evidence type="ECO:0000256" key="7">
    <source>
        <dbReference type="ARBA" id="ARBA00022729"/>
    </source>
</evidence>
<comment type="subcellular location">
    <subcellularLocation>
        <location evidence="1">Cell outer membrane</location>
        <topology evidence="1">Multi-pass membrane protein</topology>
    </subcellularLocation>
</comment>
<keyword evidence="13" id="KW-0998">Cell outer membrane</keyword>
<evidence type="ECO:0000313" key="18">
    <source>
        <dbReference type="Proteomes" id="UP000306229"/>
    </source>
</evidence>
<keyword evidence="4" id="KW-1134">Transmembrane beta strand</keyword>
<gene>
    <name evidence="17" type="ORF">FF125_13125</name>
</gene>
<dbReference type="RefSeq" id="WP_138950192.1">
    <property type="nucleotide sequence ID" value="NZ_CP040749.1"/>
</dbReference>
<evidence type="ECO:0000259" key="16">
    <source>
        <dbReference type="Pfam" id="PF22461"/>
    </source>
</evidence>
<reference evidence="17 18" key="1">
    <citation type="submission" date="2019-05" db="EMBL/GenBank/DDBJ databases">
        <title>Algicella ahnfeltiae gen. nov., sp. nov., a novel marine bacterium of the family Flavobacteriaceae isolated from a red alga.</title>
        <authorList>
            <person name="Nedashkovskaya O.I."/>
            <person name="Kukhlevskiy A.D."/>
            <person name="Kim S.-G."/>
            <person name="Zhukova N.V."/>
            <person name="Mikhailov V.V."/>
        </authorList>
    </citation>
    <scope>NUCLEOTIDE SEQUENCE [LARGE SCALE GENOMIC DNA]</scope>
    <source>
        <strain evidence="17 18">10Alg115</strain>
    </source>
</reference>
<feature type="domain" description="Polysaccharide export protein N-terminal" evidence="15">
    <location>
        <begin position="50"/>
        <end position="142"/>
    </location>
</feature>
<dbReference type="Pfam" id="PF02563">
    <property type="entry name" value="Poly_export"/>
    <property type="match status" value="1"/>
</dbReference>
<keyword evidence="12" id="KW-0564">Palmitate</keyword>
<keyword evidence="8" id="KW-0625">Polysaccharide transport</keyword>
<evidence type="ECO:0000256" key="11">
    <source>
        <dbReference type="ARBA" id="ARBA00023136"/>
    </source>
</evidence>
<keyword evidence="9" id="KW-0406">Ion transport</keyword>
<dbReference type="PANTHER" id="PTHR33619">
    <property type="entry name" value="POLYSACCHARIDE EXPORT PROTEIN GFCE-RELATED"/>
    <property type="match status" value="1"/>
</dbReference>
<evidence type="ECO:0000256" key="4">
    <source>
        <dbReference type="ARBA" id="ARBA00022452"/>
    </source>
</evidence>
<dbReference type="InterPro" id="IPR049712">
    <property type="entry name" value="Poly_export"/>
</dbReference>
<keyword evidence="11" id="KW-0472">Membrane</keyword>
<dbReference type="GO" id="GO:0009279">
    <property type="term" value="C:cell outer membrane"/>
    <property type="evidence" value="ECO:0007669"/>
    <property type="project" value="UniProtKB-SubCell"/>
</dbReference>
<dbReference type="EMBL" id="CP040749">
    <property type="protein sequence ID" value="QCX39333.1"/>
    <property type="molecule type" value="Genomic_DNA"/>
</dbReference>
<evidence type="ECO:0000256" key="6">
    <source>
        <dbReference type="ARBA" id="ARBA00022692"/>
    </source>
</evidence>
<evidence type="ECO:0000256" key="8">
    <source>
        <dbReference type="ARBA" id="ARBA00023047"/>
    </source>
</evidence>
<organism evidence="17 18">
    <name type="scientific">Aureibaculum algae</name>
    <dbReference type="NCBI Taxonomy" id="2584122"/>
    <lineage>
        <taxon>Bacteria</taxon>
        <taxon>Pseudomonadati</taxon>
        <taxon>Bacteroidota</taxon>
        <taxon>Flavobacteriia</taxon>
        <taxon>Flavobacteriales</taxon>
        <taxon>Flavobacteriaceae</taxon>
        <taxon>Aureibaculum</taxon>
    </lineage>
</organism>
<name>A0A5B7TVJ8_9FLAO</name>
<dbReference type="PANTHER" id="PTHR33619:SF3">
    <property type="entry name" value="POLYSACCHARIDE EXPORT PROTEIN GFCE-RELATED"/>
    <property type="match status" value="1"/>
</dbReference>